<keyword evidence="1" id="KW-0175">Coiled coil</keyword>
<dbReference type="Gene3D" id="3.30.70.60">
    <property type="match status" value="1"/>
</dbReference>
<accession>A0A0H4T763</accession>
<evidence type="ECO:0000256" key="1">
    <source>
        <dbReference type="SAM" id="Coils"/>
    </source>
</evidence>
<keyword evidence="2" id="KW-0472">Membrane</keyword>
<keyword evidence="2" id="KW-1133">Transmembrane helix</keyword>
<dbReference type="AlphaFoldDB" id="A0A0H4T763"/>
<feature type="coiled-coil region" evidence="1">
    <location>
        <begin position="57"/>
        <end position="94"/>
    </location>
</feature>
<reference evidence="3" key="1">
    <citation type="journal article" date="2015" name="ISME J.">
        <title>Aquifer environment selects for microbial species cohorts in sediment and groundwater.</title>
        <authorList>
            <person name="Hug L.A."/>
            <person name="Thomas B.C."/>
            <person name="Brown C.T."/>
            <person name="Frischkorn K.R."/>
            <person name="Williams K.H."/>
            <person name="Tringe S.G."/>
            <person name="Banfield J.F."/>
        </authorList>
    </citation>
    <scope>NUCLEOTIDE SEQUENCE</scope>
</reference>
<dbReference type="InterPro" id="IPR014717">
    <property type="entry name" value="Transl_elong_EF1B/ribsomal_bS6"/>
</dbReference>
<proteinExistence type="predicted"/>
<keyword evidence="2" id="KW-0812">Transmembrane</keyword>
<evidence type="ECO:0000256" key="2">
    <source>
        <dbReference type="SAM" id="Phobius"/>
    </source>
</evidence>
<evidence type="ECO:0000313" key="3">
    <source>
        <dbReference type="EMBL" id="AKQ02277.1"/>
    </source>
</evidence>
<dbReference type="EMBL" id="KT006999">
    <property type="protein sequence ID" value="AKQ02277.1"/>
    <property type="molecule type" value="Genomic_DNA"/>
</dbReference>
<name>A0A0H4T763_9BACT</name>
<organism evidence="3">
    <name type="scientific">uncultured Microgenomates bacterium Rifle_16ft_4_minimus_37633</name>
    <dbReference type="NCBI Taxonomy" id="1665114"/>
    <lineage>
        <taxon>Bacteria</taxon>
        <taxon>Candidatus Microgenomatota</taxon>
        <taxon>environmental samples</taxon>
    </lineage>
</organism>
<protein>
    <submittedName>
        <fullName evidence="3">Uncharacterized protein</fullName>
    </submittedName>
</protein>
<feature type="transmembrane region" description="Helical" evidence="2">
    <location>
        <begin position="31"/>
        <end position="50"/>
    </location>
</feature>
<sequence>MQIGWRQKYATSRNLFTKTMASYSQKPSLKAYLEILLSLFTISILGIFAIRPTTITIGKLYNEIKAKEETIKRMDQKIQNLKNADELYNKEKSRLAMLKVAIPGNPEPDALIRQIEALSIETSVRTTALSTAPLYLLGEPPPDPSQEVLSTSGEKKVNLALILEGSFDNLSAFIKGLENLRRPISIGSLHLEKGQGGIEEVFLTLNLNNLSVPYLLEENLSASQENP</sequence>